<proteinExistence type="predicted"/>
<name>A0A3Q8RSM3_9FLAO</name>
<dbReference type="AlphaFoldDB" id="A0A3Q8RSM3"/>
<evidence type="ECO:0000313" key="1">
    <source>
        <dbReference type="EMBL" id="AZJ36448.1"/>
    </source>
</evidence>
<protein>
    <submittedName>
        <fullName evidence="1">Uncharacterized protein</fullName>
    </submittedName>
</protein>
<dbReference type="EMBL" id="CP032548">
    <property type="protein sequence ID" value="AZJ36448.1"/>
    <property type="molecule type" value="Genomic_DNA"/>
</dbReference>
<accession>A0A3Q8RSM3</accession>
<reference evidence="1 2" key="1">
    <citation type="submission" date="2018-09" db="EMBL/GenBank/DDBJ databases">
        <title>Insights into the microbiota of Asian seabass (Lates calcarifer) with tenacibaculosis symptoms and description of sp. nov. Tenacibaculum singaporense.</title>
        <authorList>
            <person name="Miyake S."/>
            <person name="Soh M."/>
            <person name="Azman M.N."/>
            <person name="Ngoh S.Y."/>
            <person name="Orban L."/>
        </authorList>
    </citation>
    <scope>NUCLEOTIDE SEQUENCE [LARGE SCALE GENOMIC DNA]</scope>
    <source>
        <strain evidence="1 2">DSM 106434</strain>
    </source>
</reference>
<evidence type="ECO:0000313" key="2">
    <source>
        <dbReference type="Proteomes" id="UP000274593"/>
    </source>
</evidence>
<dbReference type="KEGG" id="tsig:D6T69_13320"/>
<dbReference type="RefSeq" id="WP_125068246.1">
    <property type="nucleotide sequence ID" value="NZ_CP032548.1"/>
</dbReference>
<keyword evidence="2" id="KW-1185">Reference proteome</keyword>
<dbReference type="Proteomes" id="UP000274593">
    <property type="component" value="Chromosome"/>
</dbReference>
<gene>
    <name evidence="1" type="ORF">D6T69_13320</name>
</gene>
<organism evidence="1 2">
    <name type="scientific">Tenacibaculum singaporense</name>
    <dbReference type="NCBI Taxonomy" id="2358479"/>
    <lineage>
        <taxon>Bacteria</taxon>
        <taxon>Pseudomonadati</taxon>
        <taxon>Bacteroidota</taxon>
        <taxon>Flavobacteriia</taxon>
        <taxon>Flavobacteriales</taxon>
        <taxon>Flavobacteriaceae</taxon>
        <taxon>Tenacibaculum</taxon>
    </lineage>
</organism>
<sequence>MRKNEIVSFNKYYAPNRILVVTSWNKLISLHCPFPVQFLYNVDRFKKNQIVIVEATALAQNGKYVFKIKGKWFFYYHFEILCYNI</sequence>